<name>A0AAU0EXX8_9FLAO</name>
<feature type="domain" description="GmrSD restriction endonucleases N-terminal" evidence="1">
    <location>
        <begin position="25"/>
        <end position="222"/>
    </location>
</feature>
<sequence length="598" mass="71803">MINFVDKKYTNKSMGSNNVELKTVSELLEKIFFIPSYQRGYRWTKQQVEDLLNDIDNFTPEGVSNSTEKTWYCLQPLVVKQKEENVWEVIDGQQRLTTIFLILHYFNQGYTEIRRKKLFELNYETRKNSNDFLLKVHEQSNEKAASNIDYQHIFNAYQVINGWFKEKGNQYNQNEFESKFQQYTKVIWYEVDWTQDGRDIFSRINMGKISLTNAELIKALFLNSSNFKTQNSNDEERIRLKQLEIATEWDNIETALHNEEFWLFINKDEKEKETRIEFLFELLVGKSNDDGDNYFTFREFNKKITDKSEKNISDNWKDVKRYFQTLQNWFDNRELYHKIGFLITMGEDVKNLINLSQKEDKKQFLKTINSKIADRFKNIQIDELEKKDNTKVRMILLMHNIQTMLNNKEENTKFPFNHYKKKTKDNKGWDVEHIHAIATKMPEKREQQEDWLKYAKEILRAKLEIANQTDDSELIDEEKNKLEKFISTTYNPDTFKDLFDNISTYVNNDDVDELSNLVLLDLGTNRSYKNEFFSYKRNKIIEKDKTNTFIPICTKNAFLKYYTPTESIKQMTFWSETDKNEYLKDIKKVLQDYLPTQN</sequence>
<dbReference type="PANTHER" id="PTHR35149">
    <property type="entry name" value="SLL5132 PROTEIN"/>
    <property type="match status" value="1"/>
</dbReference>
<keyword evidence="3" id="KW-1185">Reference proteome</keyword>
<dbReference type="Pfam" id="PF03235">
    <property type="entry name" value="GmrSD_N"/>
    <property type="match status" value="1"/>
</dbReference>
<accession>A0AAU0EXX8</accession>
<evidence type="ECO:0000313" key="3">
    <source>
        <dbReference type="Proteomes" id="UP001432059"/>
    </source>
</evidence>
<dbReference type="Proteomes" id="UP001432059">
    <property type="component" value="Chromosome"/>
</dbReference>
<dbReference type="EMBL" id="CP136426">
    <property type="protein sequence ID" value="WOC50793.1"/>
    <property type="molecule type" value="Genomic_DNA"/>
</dbReference>
<dbReference type="CDD" id="cd16387">
    <property type="entry name" value="ParB_N_Srx"/>
    <property type="match status" value="1"/>
</dbReference>
<dbReference type="KEGG" id="bpor:BPO_0146"/>
<dbReference type="PANTHER" id="PTHR35149:SF1">
    <property type="entry name" value="DUF5655 DOMAIN-CONTAINING PROTEIN"/>
    <property type="match status" value="1"/>
</dbReference>
<dbReference type="RefSeq" id="WP_327984505.1">
    <property type="nucleotide sequence ID" value="NZ_CP136426.1"/>
</dbReference>
<gene>
    <name evidence="2" type="ORF">BPO_0146</name>
</gene>
<organism evidence="2 3">
    <name type="scientific">Bergeyella porcorum</name>
    <dbReference type="NCBI Taxonomy" id="1735111"/>
    <lineage>
        <taxon>Bacteria</taxon>
        <taxon>Pseudomonadati</taxon>
        <taxon>Bacteroidota</taxon>
        <taxon>Flavobacteriia</taxon>
        <taxon>Flavobacteriales</taxon>
        <taxon>Weeksellaceae</taxon>
        <taxon>Bergeyella</taxon>
    </lineage>
</organism>
<evidence type="ECO:0000259" key="1">
    <source>
        <dbReference type="Pfam" id="PF03235"/>
    </source>
</evidence>
<protein>
    <recommendedName>
        <fullName evidence="1">GmrSD restriction endonucleases N-terminal domain-containing protein</fullName>
    </recommendedName>
</protein>
<evidence type="ECO:0000313" key="2">
    <source>
        <dbReference type="EMBL" id="WOC50793.1"/>
    </source>
</evidence>
<dbReference type="InterPro" id="IPR004919">
    <property type="entry name" value="GmrSD_N"/>
</dbReference>
<proteinExistence type="predicted"/>
<dbReference type="AlphaFoldDB" id="A0AAU0EXX8"/>
<reference evidence="2" key="1">
    <citation type="submission" date="2023-10" db="EMBL/GenBank/DDBJ databases">
        <title>Characterization and whole genome sequencing of a novel strain of Bergeyella porcorum QD2021 isolated from pig.</title>
        <authorList>
            <person name="Liu G."/>
            <person name="Chen C."/>
            <person name="Han X."/>
        </authorList>
    </citation>
    <scope>NUCLEOTIDE SEQUENCE</scope>
    <source>
        <strain evidence="2">QD2021</strain>
    </source>
</reference>